<keyword evidence="3" id="KW-0479">Metal-binding</keyword>
<dbReference type="PRINTS" id="PR01790">
    <property type="entry name" value="SMP30FAMILY"/>
</dbReference>
<protein>
    <submittedName>
        <fullName evidence="6">Sugar lactone lactonase YvrE</fullName>
    </submittedName>
</protein>
<dbReference type="Gene3D" id="2.120.10.30">
    <property type="entry name" value="TolB, C-terminal domain"/>
    <property type="match status" value="1"/>
</dbReference>
<feature type="binding site" evidence="3">
    <location>
        <position position="133"/>
    </location>
    <ligand>
        <name>substrate</name>
    </ligand>
</feature>
<dbReference type="PANTHER" id="PTHR10907:SF47">
    <property type="entry name" value="REGUCALCIN"/>
    <property type="match status" value="1"/>
</dbReference>
<dbReference type="AlphaFoldDB" id="A0A239HC56"/>
<evidence type="ECO:0000256" key="4">
    <source>
        <dbReference type="SAM" id="SignalP"/>
    </source>
</evidence>
<dbReference type="Pfam" id="PF08450">
    <property type="entry name" value="SGL"/>
    <property type="match status" value="1"/>
</dbReference>
<evidence type="ECO:0000256" key="3">
    <source>
        <dbReference type="PIRSR" id="PIRSR605511-2"/>
    </source>
</evidence>
<dbReference type="GO" id="GO:0019853">
    <property type="term" value="P:L-ascorbic acid biosynthetic process"/>
    <property type="evidence" value="ECO:0007669"/>
    <property type="project" value="TreeGrafter"/>
</dbReference>
<evidence type="ECO:0000313" key="6">
    <source>
        <dbReference type="EMBL" id="SNS78608.1"/>
    </source>
</evidence>
<feature type="signal peptide" evidence="4">
    <location>
        <begin position="1"/>
        <end position="30"/>
    </location>
</feature>
<dbReference type="InterPro" id="IPR011042">
    <property type="entry name" value="6-blade_b-propeller_TolB-like"/>
</dbReference>
<feature type="chain" id="PRO_5012308723" evidence="4">
    <location>
        <begin position="31"/>
        <end position="326"/>
    </location>
</feature>
<evidence type="ECO:0000256" key="2">
    <source>
        <dbReference type="PIRSR" id="PIRSR605511-1"/>
    </source>
</evidence>
<feature type="active site" description="Proton donor/acceptor" evidence="2">
    <location>
        <position position="230"/>
    </location>
</feature>
<keyword evidence="7" id="KW-1185">Reference proteome</keyword>
<evidence type="ECO:0000313" key="7">
    <source>
        <dbReference type="Proteomes" id="UP000198432"/>
    </source>
</evidence>
<comment type="similarity">
    <text evidence="1">Belongs to the SMP-30/CGR1 family.</text>
</comment>
<dbReference type="InterPro" id="IPR013658">
    <property type="entry name" value="SGL"/>
</dbReference>
<dbReference type="GO" id="GO:0005509">
    <property type="term" value="F:calcium ion binding"/>
    <property type="evidence" value="ECO:0007669"/>
    <property type="project" value="TreeGrafter"/>
</dbReference>
<name>A0A239HC56_9BACT</name>
<keyword evidence="3" id="KW-0862">Zinc</keyword>
<comment type="cofactor">
    <cofactor evidence="3">
        <name>Zn(2+)</name>
        <dbReference type="ChEBI" id="CHEBI:29105"/>
    </cofactor>
    <text evidence="3">Binds 1 divalent metal cation per subunit.</text>
</comment>
<feature type="binding site" evidence="3">
    <location>
        <position position="179"/>
    </location>
    <ligand>
        <name>a divalent metal cation</name>
        <dbReference type="ChEBI" id="CHEBI:60240"/>
    </ligand>
</feature>
<feature type="binding site" evidence="3">
    <location>
        <position position="131"/>
    </location>
    <ligand>
        <name>substrate</name>
    </ligand>
</feature>
<dbReference type="InterPro" id="IPR005511">
    <property type="entry name" value="SMP-30"/>
</dbReference>
<dbReference type="Proteomes" id="UP000198432">
    <property type="component" value="Unassembled WGS sequence"/>
</dbReference>
<feature type="domain" description="SMP-30/Gluconolactonase/LRE-like region" evidence="5">
    <location>
        <begin position="48"/>
        <end position="290"/>
    </location>
</feature>
<feature type="binding site" evidence="3">
    <location>
        <position position="230"/>
    </location>
    <ligand>
        <name>a divalent metal cation</name>
        <dbReference type="ChEBI" id="CHEBI:60240"/>
    </ligand>
</feature>
<accession>A0A239HC56</accession>
<dbReference type="GO" id="GO:0004341">
    <property type="term" value="F:gluconolactonase activity"/>
    <property type="evidence" value="ECO:0007669"/>
    <property type="project" value="TreeGrafter"/>
</dbReference>
<evidence type="ECO:0000256" key="1">
    <source>
        <dbReference type="ARBA" id="ARBA00008853"/>
    </source>
</evidence>
<dbReference type="EMBL" id="FZOQ01000013">
    <property type="protein sequence ID" value="SNS78608.1"/>
    <property type="molecule type" value="Genomic_DNA"/>
</dbReference>
<reference evidence="7" key="1">
    <citation type="submission" date="2017-06" db="EMBL/GenBank/DDBJ databases">
        <authorList>
            <person name="Varghese N."/>
            <person name="Submissions S."/>
        </authorList>
    </citation>
    <scope>NUCLEOTIDE SEQUENCE [LARGE SCALE GENOMIC DNA]</scope>
    <source>
        <strain evidence="7">NKM1</strain>
    </source>
</reference>
<proteinExistence type="inferred from homology"/>
<keyword evidence="4" id="KW-0732">Signal</keyword>
<feature type="binding site" evidence="3">
    <location>
        <position position="50"/>
    </location>
    <ligand>
        <name>a divalent metal cation</name>
        <dbReference type="ChEBI" id="CHEBI:60240"/>
    </ligand>
</feature>
<sequence>MLFISNLSNMKKMLLLSPLFLCLMATVAFRFVQSTTTAALELDAKARLGEGALWHPTENKLYWIDIEGEKLHVYDPATKKDTEFLAGARIGTVVPVQGGGALVALQNGIHKIDTKTGKLTFIANPLKEGIRFNDGKSDPAGRFWVGSMALDSKKGAASLYRMDKDRSVHEVLDSVTISNGIVWSPDKKTMYYVDTPTMAVQAFDYNNETGEISNGRVVIRIPQSAGGAPDGMTIDAEGKLWVALWGAGAVTRWDPATGELLQRIEVPAPHTTSVAFGGKNLDKLYITSAREWLSPEQLEKYPLSGGLFVVEPGVRGVPAEFYEGAL</sequence>
<feature type="binding site" evidence="3">
    <location>
        <position position="151"/>
    </location>
    <ligand>
        <name>substrate</name>
    </ligand>
</feature>
<evidence type="ECO:0000259" key="5">
    <source>
        <dbReference type="Pfam" id="PF08450"/>
    </source>
</evidence>
<organism evidence="6 7">
    <name type="scientific">Pontibacter ummariensis</name>
    <dbReference type="NCBI Taxonomy" id="1610492"/>
    <lineage>
        <taxon>Bacteria</taxon>
        <taxon>Pseudomonadati</taxon>
        <taxon>Bacteroidota</taxon>
        <taxon>Cytophagia</taxon>
        <taxon>Cytophagales</taxon>
        <taxon>Hymenobacteraceae</taxon>
        <taxon>Pontibacter</taxon>
    </lineage>
</organism>
<dbReference type="SUPFAM" id="SSF63829">
    <property type="entry name" value="Calcium-dependent phosphotriesterase"/>
    <property type="match status" value="1"/>
</dbReference>
<dbReference type="PANTHER" id="PTHR10907">
    <property type="entry name" value="REGUCALCIN"/>
    <property type="match status" value="1"/>
</dbReference>
<gene>
    <name evidence="6" type="ORF">SAMN06296052_11367</name>
</gene>